<reference evidence="3 4" key="1">
    <citation type="submission" date="2019-08" db="EMBL/GenBank/DDBJ databases">
        <title>Draft genome sequences of two oriental melons (Cucumis melo L. var makuwa).</title>
        <authorList>
            <person name="Kwon S.-Y."/>
        </authorList>
    </citation>
    <scope>NUCLEOTIDE SEQUENCE [LARGE SCALE GENOMIC DNA]</scope>
    <source>
        <strain evidence="4">cv. Chang Bougi</strain>
        <strain evidence="3">cv. SW 3</strain>
        <tissue evidence="1">Leaf</tissue>
    </source>
</reference>
<dbReference type="EMBL" id="SSTE01016048">
    <property type="protein sequence ID" value="KAA0042438.1"/>
    <property type="molecule type" value="Genomic_DNA"/>
</dbReference>
<dbReference type="Proteomes" id="UP000321393">
    <property type="component" value="Unassembled WGS sequence"/>
</dbReference>
<dbReference type="OrthoDB" id="2919534at2759"/>
<proteinExistence type="predicted"/>
<dbReference type="AlphaFoldDB" id="A0A5A7TI23"/>
<dbReference type="EMBL" id="SSTD01014931">
    <property type="protein sequence ID" value="TYK03500.1"/>
    <property type="molecule type" value="Genomic_DNA"/>
</dbReference>
<dbReference type="Proteomes" id="UP000321947">
    <property type="component" value="Unassembled WGS sequence"/>
</dbReference>
<comment type="caution">
    <text evidence="1">The sequence shown here is derived from an EMBL/GenBank/DDBJ whole genome shotgun (WGS) entry which is preliminary data.</text>
</comment>
<protein>
    <submittedName>
        <fullName evidence="1">Uncharacterized protein</fullName>
    </submittedName>
</protein>
<gene>
    <name evidence="2" type="ORF">E5676_scaffold121G001210</name>
    <name evidence="1" type="ORF">E6C27_scaffold266G00170</name>
</gene>
<dbReference type="PANTHER" id="PTHR33240:SF15">
    <property type="entry name" value="GAG-PRO-LIKE PROTEIN"/>
    <property type="match status" value="1"/>
</dbReference>
<sequence length="103" mass="11690">MIRLELIIGDLKASALFHVIDSRTTYKLLLGRPWIHGNGVVTSTLYQCFKFYHDGVKKVEADSNPFSEVESHSTDAKFYLKTDNSPEAVLVEVPLVNREDNYS</sequence>
<accession>A0A5A7TI23</accession>
<evidence type="ECO:0000313" key="1">
    <source>
        <dbReference type="EMBL" id="KAA0042438.1"/>
    </source>
</evidence>
<name>A0A5A7TI23_CUCMM</name>
<dbReference type="PANTHER" id="PTHR33240">
    <property type="entry name" value="OS08G0508500 PROTEIN"/>
    <property type="match status" value="1"/>
</dbReference>
<evidence type="ECO:0000313" key="3">
    <source>
        <dbReference type="Proteomes" id="UP000321393"/>
    </source>
</evidence>
<organism evidence="1 3">
    <name type="scientific">Cucumis melo var. makuwa</name>
    <name type="common">Oriental melon</name>
    <dbReference type="NCBI Taxonomy" id="1194695"/>
    <lineage>
        <taxon>Eukaryota</taxon>
        <taxon>Viridiplantae</taxon>
        <taxon>Streptophyta</taxon>
        <taxon>Embryophyta</taxon>
        <taxon>Tracheophyta</taxon>
        <taxon>Spermatophyta</taxon>
        <taxon>Magnoliopsida</taxon>
        <taxon>eudicotyledons</taxon>
        <taxon>Gunneridae</taxon>
        <taxon>Pentapetalae</taxon>
        <taxon>rosids</taxon>
        <taxon>fabids</taxon>
        <taxon>Cucurbitales</taxon>
        <taxon>Cucurbitaceae</taxon>
        <taxon>Benincaseae</taxon>
        <taxon>Cucumis</taxon>
    </lineage>
</organism>
<evidence type="ECO:0000313" key="4">
    <source>
        <dbReference type="Proteomes" id="UP000321947"/>
    </source>
</evidence>
<evidence type="ECO:0000313" key="2">
    <source>
        <dbReference type="EMBL" id="TYK03500.1"/>
    </source>
</evidence>